<keyword evidence="5" id="KW-1185">Reference proteome</keyword>
<dbReference type="FunFam" id="3.30.1490.100:FF:000003">
    <property type="entry name" value="Polymerase (DNA directed) iota"/>
    <property type="match status" value="1"/>
</dbReference>
<dbReference type="SUPFAM" id="SSF56672">
    <property type="entry name" value="DNA/RNA polymerases"/>
    <property type="match status" value="1"/>
</dbReference>
<dbReference type="FunFam" id="3.40.1170.60:FF:000006">
    <property type="entry name" value="DNA polymerase iota"/>
    <property type="match status" value="1"/>
</dbReference>
<dbReference type="GO" id="GO:0019985">
    <property type="term" value="P:translesion synthesis"/>
    <property type="evidence" value="ECO:0007669"/>
    <property type="project" value="TreeGrafter"/>
</dbReference>
<dbReference type="Pfam" id="PF21999">
    <property type="entry name" value="IMS_HHH_1"/>
    <property type="match status" value="1"/>
</dbReference>
<dbReference type="PANTHER" id="PTHR46404:SF1">
    <property type="entry name" value="DNA POLYMERASE IOTA"/>
    <property type="match status" value="1"/>
</dbReference>
<name>A0AAJ7DWB9_9HYME</name>
<dbReference type="Gene3D" id="3.30.1490.100">
    <property type="entry name" value="DNA polymerase, Y-family, little finger domain"/>
    <property type="match status" value="1"/>
</dbReference>
<dbReference type="GO" id="GO:0006281">
    <property type="term" value="P:DNA repair"/>
    <property type="evidence" value="ECO:0007669"/>
    <property type="project" value="InterPro"/>
</dbReference>
<feature type="domain" description="UmuC" evidence="4">
    <location>
        <begin position="26"/>
        <end position="259"/>
    </location>
</feature>
<dbReference type="InterPro" id="IPR001126">
    <property type="entry name" value="UmuC"/>
</dbReference>
<feature type="compositionally biased region" description="Polar residues" evidence="3">
    <location>
        <begin position="471"/>
        <end position="484"/>
    </location>
</feature>
<dbReference type="InterPro" id="IPR043128">
    <property type="entry name" value="Rev_trsase/Diguanyl_cyclase"/>
</dbReference>
<comment type="similarity">
    <text evidence="1">Belongs to the DNA polymerase type-Y family.</text>
</comment>
<evidence type="ECO:0000313" key="5">
    <source>
        <dbReference type="Proteomes" id="UP000695007"/>
    </source>
</evidence>
<dbReference type="GeneID" id="105362951"/>
<reference evidence="6" key="1">
    <citation type="submission" date="2025-08" db="UniProtKB">
        <authorList>
            <consortium name="RefSeq"/>
        </authorList>
    </citation>
    <scope>IDENTIFICATION</scope>
</reference>
<sequence>MGKSIQMDISSDYQNDQPLIEHSKSIVHLDVDCFYAQVETVRSPELRGQPLGVQQKNLVVTSNYEARSYGIKKCMSVEDALHLCPNLILIRGEDLTPYRRMSAKISELLHQFTPLVEKLGLDENFIDVTSVVNEYATNISNQSRSSHNDQNTIQHESSFALHDKQSFKPIGEIFSHSEEECPCGCHTRLAVASKIAMDMRNKILNELGLTCSAGIAHNKLLAKLGGALNKPNKQTVVYPCSAAQLLSSLGSVSKIPGVGRRTAESLTANNILTVVDVRKTPLERLQVKIGKELARKIKDYAEGIDDAPVKPSGKPQSIGLEDGFKKVSLVDEVESRLSALLRRLTELAAEDGRIPICIKLTVRKQDSLSKPSFSTGKRESRQCALPQHLIPSNKGTNRGHVYDHLKILTLVMKLFHRVVNVSKPFHLTLLGLAFTKFQEEKSLGKCSIASFLRKQVAVQSVMDISSEEGFSDTSLGSPMSINQQERSDCEEDNDEEFRENKDFRNKVQFQSYSCHRIRGLDRATPSPSDIRCSGEDDEDILSEIEPSPKKTKLEVWLSGRRESPSNEMADLRLNTPSSSPISKNLLQTGPTAFKSTIPVDLDKQVNHSWPANTSNKKPNDIFKYFIANK</sequence>
<dbReference type="Gene3D" id="3.40.1170.60">
    <property type="match status" value="1"/>
</dbReference>
<evidence type="ECO:0000259" key="4">
    <source>
        <dbReference type="PROSITE" id="PS50173"/>
    </source>
</evidence>
<proteinExistence type="inferred from homology"/>
<gene>
    <name evidence="6" type="primary">LOC105362951</name>
</gene>
<dbReference type="PANTHER" id="PTHR46404">
    <property type="entry name" value="DNA POLYMERASE IOTA"/>
    <property type="match status" value="1"/>
</dbReference>
<dbReference type="AlphaFoldDB" id="A0AAJ7DWB9"/>
<evidence type="ECO:0000256" key="3">
    <source>
        <dbReference type="SAM" id="MobiDB-lite"/>
    </source>
</evidence>
<dbReference type="InterPro" id="IPR053848">
    <property type="entry name" value="IMS_HHH_1"/>
</dbReference>
<dbReference type="PROSITE" id="PS50173">
    <property type="entry name" value="UMUC"/>
    <property type="match status" value="1"/>
</dbReference>
<dbReference type="KEGG" id="csol:105362951"/>
<protein>
    <submittedName>
        <fullName evidence="6">DNA polymerase iota</fullName>
    </submittedName>
</protein>
<dbReference type="GO" id="GO:0003887">
    <property type="term" value="F:DNA-directed DNA polymerase activity"/>
    <property type="evidence" value="ECO:0007669"/>
    <property type="project" value="InterPro"/>
</dbReference>
<dbReference type="InterPro" id="IPR036775">
    <property type="entry name" value="DNA_pol_Y-fam_lit_finger_sf"/>
</dbReference>
<evidence type="ECO:0000256" key="1">
    <source>
        <dbReference type="ARBA" id="ARBA00010945"/>
    </source>
</evidence>
<dbReference type="GO" id="GO:0003684">
    <property type="term" value="F:damaged DNA binding"/>
    <property type="evidence" value="ECO:0007669"/>
    <property type="project" value="InterPro"/>
</dbReference>
<feature type="region of interest" description="Disordered" evidence="3">
    <location>
        <begin position="468"/>
        <end position="500"/>
    </location>
</feature>
<dbReference type="Proteomes" id="UP000695007">
    <property type="component" value="Unplaced"/>
</dbReference>
<dbReference type="InterPro" id="IPR017961">
    <property type="entry name" value="DNA_pol_Y-fam_little_finger"/>
</dbReference>
<accession>A0AAJ7DWB9</accession>
<evidence type="ECO:0000256" key="2">
    <source>
        <dbReference type="ARBA" id="ARBA00022634"/>
    </source>
</evidence>
<dbReference type="SUPFAM" id="SSF100879">
    <property type="entry name" value="Lesion bypass DNA polymerase (Y-family), little finger domain"/>
    <property type="match status" value="1"/>
</dbReference>
<organism evidence="5 6">
    <name type="scientific">Ceratosolen solmsi marchali</name>
    <dbReference type="NCBI Taxonomy" id="326594"/>
    <lineage>
        <taxon>Eukaryota</taxon>
        <taxon>Metazoa</taxon>
        <taxon>Ecdysozoa</taxon>
        <taxon>Arthropoda</taxon>
        <taxon>Hexapoda</taxon>
        <taxon>Insecta</taxon>
        <taxon>Pterygota</taxon>
        <taxon>Neoptera</taxon>
        <taxon>Endopterygota</taxon>
        <taxon>Hymenoptera</taxon>
        <taxon>Apocrita</taxon>
        <taxon>Proctotrupomorpha</taxon>
        <taxon>Chalcidoidea</taxon>
        <taxon>Agaonidae</taxon>
        <taxon>Agaoninae</taxon>
        <taxon>Ceratosolen</taxon>
    </lineage>
</organism>
<dbReference type="Gene3D" id="3.30.70.270">
    <property type="match status" value="1"/>
</dbReference>
<evidence type="ECO:0000313" key="6">
    <source>
        <dbReference type="RefSeq" id="XP_011498808.1"/>
    </source>
</evidence>
<dbReference type="Gene3D" id="1.10.150.20">
    <property type="entry name" value="5' to 3' exonuclease, C-terminal subdomain"/>
    <property type="match status" value="1"/>
</dbReference>
<dbReference type="Pfam" id="PF11799">
    <property type="entry name" value="IMS_C"/>
    <property type="match status" value="1"/>
</dbReference>
<dbReference type="RefSeq" id="XP_011498808.1">
    <property type="nucleotide sequence ID" value="XM_011500506.1"/>
</dbReference>
<dbReference type="Pfam" id="PF00817">
    <property type="entry name" value="IMS"/>
    <property type="match status" value="1"/>
</dbReference>
<dbReference type="InterPro" id="IPR043502">
    <property type="entry name" value="DNA/RNA_pol_sf"/>
</dbReference>
<feature type="compositionally biased region" description="Acidic residues" evidence="3">
    <location>
        <begin position="488"/>
        <end position="497"/>
    </location>
</feature>
<keyword evidence="2" id="KW-0237">DNA synthesis</keyword>
<dbReference type="CTD" id="11201"/>